<evidence type="ECO:0000256" key="1">
    <source>
        <dbReference type="SAM" id="SignalP"/>
    </source>
</evidence>
<reference evidence="2 3" key="1">
    <citation type="submission" date="2019-02" db="EMBL/GenBank/DDBJ databases">
        <title>Deep-cultivation of Planctomycetes and their phenomic and genomic characterization uncovers novel biology.</title>
        <authorList>
            <person name="Wiegand S."/>
            <person name="Jogler M."/>
            <person name="Boedeker C."/>
            <person name="Pinto D."/>
            <person name="Vollmers J."/>
            <person name="Rivas-Marin E."/>
            <person name="Kohn T."/>
            <person name="Peeters S.H."/>
            <person name="Heuer A."/>
            <person name="Rast P."/>
            <person name="Oberbeckmann S."/>
            <person name="Bunk B."/>
            <person name="Jeske O."/>
            <person name="Meyerdierks A."/>
            <person name="Storesund J.E."/>
            <person name="Kallscheuer N."/>
            <person name="Luecker S."/>
            <person name="Lage O.M."/>
            <person name="Pohl T."/>
            <person name="Merkel B.J."/>
            <person name="Hornburger P."/>
            <person name="Mueller R.-W."/>
            <person name="Bruemmer F."/>
            <person name="Labrenz M."/>
            <person name="Spormann A.M."/>
            <person name="Op den Camp H."/>
            <person name="Overmann J."/>
            <person name="Amann R."/>
            <person name="Jetten M.S.M."/>
            <person name="Mascher T."/>
            <person name="Medema M.H."/>
            <person name="Devos D.P."/>
            <person name="Kaster A.-K."/>
            <person name="Ovreas L."/>
            <person name="Rohde M."/>
            <person name="Galperin M.Y."/>
            <person name="Jogler C."/>
        </authorList>
    </citation>
    <scope>NUCLEOTIDE SEQUENCE [LARGE SCALE GENOMIC DNA]</scope>
    <source>
        <strain evidence="2 3">ETA_A1</strain>
    </source>
</reference>
<dbReference type="AlphaFoldDB" id="A0A517XR87"/>
<dbReference type="EMBL" id="CP036273">
    <property type="protein sequence ID" value="QDU20020.1"/>
    <property type="molecule type" value="Genomic_DNA"/>
</dbReference>
<evidence type="ECO:0000313" key="3">
    <source>
        <dbReference type="Proteomes" id="UP000319576"/>
    </source>
</evidence>
<accession>A0A517XR87</accession>
<protein>
    <submittedName>
        <fullName evidence="2">Uncharacterized protein</fullName>
    </submittedName>
</protein>
<gene>
    <name evidence="2" type="ORF">ETAA1_19630</name>
</gene>
<dbReference type="RefSeq" id="WP_145236870.1">
    <property type="nucleotide sequence ID" value="NZ_CP036273.1"/>
</dbReference>
<dbReference type="Proteomes" id="UP000319576">
    <property type="component" value="Chromosome"/>
</dbReference>
<name>A0A517XR87_9BACT</name>
<proteinExistence type="predicted"/>
<feature type="signal peptide" evidence="1">
    <location>
        <begin position="1"/>
        <end position="19"/>
    </location>
</feature>
<sequence length="154" mass="15972" precursor="true">MLRALCVLAATALSAGVGATPLPDVDPILAGTKWVGTLSQRGSFRGGAPAPPAFQAVLTVTRRHGDRFEAELDEVAGPIRVTYVVKGVVTPAPVGQGHAVRFRSVGTTLAQSTVPVLDVPYDGVLRGRSLRGTWKAPGNGGTNVEGDFALEMGR</sequence>
<dbReference type="KEGG" id="uli:ETAA1_19630"/>
<evidence type="ECO:0000313" key="2">
    <source>
        <dbReference type="EMBL" id="QDU20020.1"/>
    </source>
</evidence>
<feature type="chain" id="PRO_5021932837" evidence="1">
    <location>
        <begin position="20"/>
        <end position="154"/>
    </location>
</feature>
<organism evidence="2 3">
    <name type="scientific">Urbifossiella limnaea</name>
    <dbReference type="NCBI Taxonomy" id="2528023"/>
    <lineage>
        <taxon>Bacteria</taxon>
        <taxon>Pseudomonadati</taxon>
        <taxon>Planctomycetota</taxon>
        <taxon>Planctomycetia</taxon>
        <taxon>Gemmatales</taxon>
        <taxon>Gemmataceae</taxon>
        <taxon>Urbifossiella</taxon>
    </lineage>
</organism>
<keyword evidence="1" id="KW-0732">Signal</keyword>
<dbReference type="OrthoDB" id="9870362at2"/>
<keyword evidence="3" id="KW-1185">Reference proteome</keyword>